<dbReference type="OrthoDB" id="9810452at2"/>
<dbReference type="Proteomes" id="UP000008466">
    <property type="component" value="Chromosome"/>
</dbReference>
<dbReference type="Pfam" id="PF08780">
    <property type="entry name" value="NTase_sub_bind"/>
    <property type="match status" value="1"/>
</dbReference>
<dbReference type="Gene3D" id="1.20.120.330">
    <property type="entry name" value="Nucleotidyltransferases domain 2"/>
    <property type="match status" value="1"/>
</dbReference>
<dbReference type="AlphaFoldDB" id="F0RY08"/>
<dbReference type="HOGENOM" id="CLU_118479_1_0_12"/>
<dbReference type="RefSeq" id="WP_013606285.1">
    <property type="nucleotide sequence ID" value="NC_015152.1"/>
</dbReference>
<sequence>MEVQQDIRWIQRLSNYSRALDQLDAAVSLANQRTLSSLEQFGVVHCFECSHELGWNVLRDYLKDQGTQQLYGSKDTVREAFAVGLIEDGETWMEMIRDRNLSSHTYNIAVANAIVGRVINTYIHAFKKLQKTCEGLAHEIKT</sequence>
<dbReference type="SUPFAM" id="SSF81593">
    <property type="entry name" value="Nucleotidyltransferase substrate binding subunit/domain"/>
    <property type="match status" value="1"/>
</dbReference>
<dbReference type="eggNOG" id="COG1669">
    <property type="taxonomic scope" value="Bacteria"/>
</dbReference>
<keyword evidence="2" id="KW-1185">Reference proteome</keyword>
<name>F0RY08_SPHGB</name>
<dbReference type="STRING" id="158189.SpiBuddy_0603"/>
<gene>
    <name evidence="1" type="ordered locus">SpiBuddy_0603</name>
</gene>
<keyword evidence="1" id="KW-0808">Transferase</keyword>
<dbReference type="GO" id="GO:0016740">
    <property type="term" value="F:transferase activity"/>
    <property type="evidence" value="ECO:0007669"/>
    <property type="project" value="UniProtKB-KW"/>
</dbReference>
<dbReference type="KEGG" id="sbu:SpiBuddy_0603"/>
<dbReference type="NCBIfam" id="TIGR01987">
    <property type="entry name" value="HI0074"/>
    <property type="match status" value="1"/>
</dbReference>
<dbReference type="EMBL" id="CP002541">
    <property type="protein sequence ID" value="ADY12432.1"/>
    <property type="molecule type" value="Genomic_DNA"/>
</dbReference>
<protein>
    <submittedName>
        <fullName evidence="1">Nucleotidyltransferase substrate binding protein, HI0074 family</fullName>
    </submittedName>
</protein>
<proteinExistence type="predicted"/>
<accession>F0RY08</accession>
<evidence type="ECO:0000313" key="1">
    <source>
        <dbReference type="EMBL" id="ADY12432.1"/>
    </source>
</evidence>
<organism evidence="1 2">
    <name type="scientific">Sphaerochaeta globosa (strain ATCC BAA-1886 / DSM 22777 / Buddy)</name>
    <name type="common">Spirochaeta sp. (strain Buddy)</name>
    <dbReference type="NCBI Taxonomy" id="158189"/>
    <lineage>
        <taxon>Bacteria</taxon>
        <taxon>Pseudomonadati</taxon>
        <taxon>Spirochaetota</taxon>
        <taxon>Spirochaetia</taxon>
        <taxon>Spirochaetales</taxon>
        <taxon>Sphaerochaetaceae</taxon>
        <taxon>Sphaerochaeta</taxon>
    </lineage>
</organism>
<dbReference type="InterPro" id="IPR010235">
    <property type="entry name" value="HepT"/>
</dbReference>
<evidence type="ECO:0000313" key="2">
    <source>
        <dbReference type="Proteomes" id="UP000008466"/>
    </source>
</evidence>
<reference evidence="2" key="1">
    <citation type="submission" date="2011-02" db="EMBL/GenBank/DDBJ databases">
        <title>Complete sequence of Spirochaeta sp. Buddy.</title>
        <authorList>
            <person name="Lucas S."/>
            <person name="Copeland A."/>
            <person name="Lapidus A."/>
            <person name="Cheng J.-F."/>
            <person name="Goodwin L."/>
            <person name="Pitluck S."/>
            <person name="Zeytun A."/>
            <person name="Detter J.C."/>
            <person name="Han C."/>
            <person name="Tapia R."/>
            <person name="Land M."/>
            <person name="Hauser L."/>
            <person name="Kyrpides N."/>
            <person name="Ivanova N."/>
            <person name="Mikhailova N."/>
            <person name="Pagani I."/>
            <person name="Ritalahti K.M."/>
            <person name="Loeffler F.E."/>
            <person name="Woyke T."/>
        </authorList>
    </citation>
    <scope>NUCLEOTIDE SEQUENCE [LARGE SCALE GENOMIC DNA]</scope>
    <source>
        <strain evidence="2">ATCC BAA-1886 / DSM 22777 / Buddy</strain>
    </source>
</reference>